<feature type="region of interest" description="Disordered" evidence="2">
    <location>
        <begin position="201"/>
        <end position="226"/>
    </location>
</feature>
<proteinExistence type="predicted"/>
<reference evidence="3" key="1">
    <citation type="journal article" date="2023" name="Plant J.">
        <title>The genome of the king protea, Protea cynaroides.</title>
        <authorList>
            <person name="Chang J."/>
            <person name="Duong T.A."/>
            <person name="Schoeman C."/>
            <person name="Ma X."/>
            <person name="Roodt D."/>
            <person name="Barker N."/>
            <person name="Li Z."/>
            <person name="Van de Peer Y."/>
            <person name="Mizrachi E."/>
        </authorList>
    </citation>
    <scope>NUCLEOTIDE SEQUENCE</scope>
    <source>
        <tissue evidence="3">Young leaves</tissue>
    </source>
</reference>
<feature type="compositionally biased region" description="Acidic residues" evidence="2">
    <location>
        <begin position="216"/>
        <end position="226"/>
    </location>
</feature>
<evidence type="ECO:0000313" key="4">
    <source>
        <dbReference type="Proteomes" id="UP001141806"/>
    </source>
</evidence>
<name>A0A9Q0KFJ6_9MAGN</name>
<dbReference type="EMBL" id="JAMYWD010000006">
    <property type="protein sequence ID" value="KAJ4969566.1"/>
    <property type="molecule type" value="Genomic_DNA"/>
</dbReference>
<sequence length="446" mass="52604">MMPPRRKKWTEEEERTLIDRYGEMVSDGTLAKMKTREKKFKPIAAQVNLMHHARDPVAFPWQWSWKDASTKVQNMRHQYLLVKQKIKKPVTTSAGGEGSAGENQEEEFDWAEGLTHWPNFLRYKDVFGDVALGFNNNESMTATAAVNRENGRSFAGRGRAMEVMRYSHLVPSPDEGFGVGIVDVSDNGVLGLGLGFEYDGEEGDENNNNNNHMKEDGDDGFEYEEVDPNGTELRKRKKRLKGFEKRAWSFLINQFAQLRERDARFEDRDAERERERQRREQYSAELEQERERKWEEKEKKWEERERVREKMRRERFLEWEAMEKECAERERRRREEELIKEREWEERMGRRRLEWKKRMDDMLSQHRVAMDQIQSRILHDQQALASQLLGLVSQWTGHPTGLSDHTGAGNPYLSQMIQNLHNVNGIVHGENRVDGDNQDDQFIVDG</sequence>
<dbReference type="AlphaFoldDB" id="A0A9Q0KFJ6"/>
<gene>
    <name evidence="3" type="ORF">NE237_016267</name>
</gene>
<keyword evidence="4" id="KW-1185">Reference proteome</keyword>
<dbReference type="Proteomes" id="UP001141806">
    <property type="component" value="Unassembled WGS sequence"/>
</dbReference>
<feature type="coiled-coil region" evidence="1">
    <location>
        <begin position="272"/>
        <end position="347"/>
    </location>
</feature>
<evidence type="ECO:0000256" key="1">
    <source>
        <dbReference type="SAM" id="Coils"/>
    </source>
</evidence>
<comment type="caution">
    <text evidence="3">The sequence shown here is derived from an EMBL/GenBank/DDBJ whole genome shotgun (WGS) entry which is preliminary data.</text>
</comment>
<keyword evidence="1" id="KW-0175">Coiled coil</keyword>
<evidence type="ECO:0000313" key="3">
    <source>
        <dbReference type="EMBL" id="KAJ4969566.1"/>
    </source>
</evidence>
<accession>A0A9Q0KFJ6</accession>
<dbReference type="OrthoDB" id="1725125at2759"/>
<protein>
    <submittedName>
        <fullName evidence="3">Uncharacterized protein</fullName>
    </submittedName>
</protein>
<organism evidence="3 4">
    <name type="scientific">Protea cynaroides</name>
    <dbReference type="NCBI Taxonomy" id="273540"/>
    <lineage>
        <taxon>Eukaryota</taxon>
        <taxon>Viridiplantae</taxon>
        <taxon>Streptophyta</taxon>
        <taxon>Embryophyta</taxon>
        <taxon>Tracheophyta</taxon>
        <taxon>Spermatophyta</taxon>
        <taxon>Magnoliopsida</taxon>
        <taxon>Proteales</taxon>
        <taxon>Proteaceae</taxon>
        <taxon>Protea</taxon>
    </lineage>
</organism>
<dbReference type="PANTHER" id="PTHR37076">
    <property type="entry name" value="HISTONE-LYSINE N-METHYLTRANSFERASE, H3 LYSINE-79 SPECIFIC-LIKE-RELATED"/>
    <property type="match status" value="1"/>
</dbReference>
<dbReference type="PANTHER" id="PTHR37076:SF4">
    <property type="entry name" value="HISTONE-LYSINE N-METHYLTRANSFERASE, H3 LYSINE-79 SPECIFIC-LIKE"/>
    <property type="match status" value="1"/>
</dbReference>
<evidence type="ECO:0000256" key="2">
    <source>
        <dbReference type="SAM" id="MobiDB-lite"/>
    </source>
</evidence>